<sequence>MAFLLLLAVKESNRKDPIQQASWLLGCWENKTSIGSTYESWTEVNELEFSGKSYAVKGKDTMVFETIQLIQKEEELFYIPSVKKQNEGLPVAFKMVEISESFMKFENKAHDFPQAISYTRISSDSLVAEISGEREGQIKKVLFPMKRIN</sequence>
<dbReference type="RefSeq" id="WP_201430905.1">
    <property type="nucleotide sequence ID" value="NZ_JAEQBW010000003.1"/>
</dbReference>
<feature type="domain" description="DUF6265" evidence="1">
    <location>
        <begin position="22"/>
        <end position="131"/>
    </location>
</feature>
<evidence type="ECO:0000259" key="1">
    <source>
        <dbReference type="Pfam" id="PF19780"/>
    </source>
</evidence>
<evidence type="ECO:0000313" key="3">
    <source>
        <dbReference type="Proteomes" id="UP000611723"/>
    </source>
</evidence>
<name>A0A934WYA8_9BACT</name>
<dbReference type="EMBL" id="JAEQBW010000003">
    <property type="protein sequence ID" value="MBK6265234.1"/>
    <property type="molecule type" value="Genomic_DNA"/>
</dbReference>
<dbReference type="Pfam" id="PF19780">
    <property type="entry name" value="DUF6265"/>
    <property type="match status" value="1"/>
</dbReference>
<accession>A0A934WYA8</accession>
<dbReference type="AlphaFoldDB" id="A0A934WYA8"/>
<protein>
    <recommendedName>
        <fullName evidence="1">DUF6265 domain-containing protein</fullName>
    </recommendedName>
</protein>
<comment type="caution">
    <text evidence="2">The sequence shown here is derived from an EMBL/GenBank/DDBJ whole genome shotgun (WGS) entry which is preliminary data.</text>
</comment>
<proteinExistence type="predicted"/>
<reference evidence="2" key="1">
    <citation type="submission" date="2021-01" db="EMBL/GenBank/DDBJ databases">
        <title>Marivirga aurantiaca sp. nov., isolated from intertidal surface sediments.</title>
        <authorList>
            <person name="Zhang M."/>
        </authorList>
    </citation>
    <scope>NUCLEOTIDE SEQUENCE</scope>
    <source>
        <strain evidence="2">S37H4</strain>
    </source>
</reference>
<evidence type="ECO:0000313" key="2">
    <source>
        <dbReference type="EMBL" id="MBK6265234.1"/>
    </source>
</evidence>
<gene>
    <name evidence="2" type="ORF">JKA74_09300</name>
</gene>
<keyword evidence="3" id="KW-1185">Reference proteome</keyword>
<dbReference type="Proteomes" id="UP000611723">
    <property type="component" value="Unassembled WGS sequence"/>
</dbReference>
<organism evidence="2 3">
    <name type="scientific">Marivirga aurantiaca</name>
    <dbReference type="NCBI Taxonomy" id="2802615"/>
    <lineage>
        <taxon>Bacteria</taxon>
        <taxon>Pseudomonadati</taxon>
        <taxon>Bacteroidota</taxon>
        <taxon>Cytophagia</taxon>
        <taxon>Cytophagales</taxon>
        <taxon>Marivirgaceae</taxon>
        <taxon>Marivirga</taxon>
    </lineage>
</organism>
<dbReference type="InterPro" id="IPR046232">
    <property type="entry name" value="DUF6265"/>
</dbReference>